<dbReference type="RefSeq" id="XP_022499379.1">
    <property type="nucleotide sequence ID" value="XM_022644711.1"/>
</dbReference>
<feature type="compositionally biased region" description="Acidic residues" evidence="2">
    <location>
        <begin position="368"/>
        <end position="385"/>
    </location>
</feature>
<dbReference type="EMBL" id="LVCJ01000040">
    <property type="protein sequence ID" value="OAL34367.1"/>
    <property type="molecule type" value="Genomic_DNA"/>
</dbReference>
<dbReference type="AlphaFoldDB" id="A0A178CY56"/>
<feature type="compositionally biased region" description="Basic and acidic residues" evidence="2">
    <location>
        <begin position="389"/>
        <end position="408"/>
    </location>
</feature>
<gene>
    <name evidence="4" type="ORF">AYO20_06420</name>
</gene>
<dbReference type="PANTHER" id="PTHR18884">
    <property type="entry name" value="SEPTIN"/>
    <property type="match status" value="1"/>
</dbReference>
<dbReference type="FunFam" id="3.40.50.300:FF:001827">
    <property type="entry name" value="Septin"/>
    <property type="match status" value="1"/>
</dbReference>
<dbReference type="Gene3D" id="3.40.50.300">
    <property type="entry name" value="P-loop containing nucleotide triphosphate hydrolases"/>
    <property type="match status" value="1"/>
</dbReference>
<keyword evidence="1" id="KW-0547">Nucleotide-binding</keyword>
<sequence length="565" mass="62861">MTSPPLARNESQASSRRSTSLGSRLFRSKSGEALGDRKTSASRLKKKQEMDEAAKVTQSPPRLPNYNPQPLGIQSFGGENYNPQNTSREYTNGAKNTPPVPPLPGNLEKEGVDPYARTESMTHRGRYSYANSTVSTINSPRRVRRRKDPTPYNVLIIGARNVGKTSFLNFLKSSLALPAKKQPSRAPDGDTPPSSARANPNYVHHYQEIEVDGERIGLTLWDSQGLDKGVVDLQLRDMSNFVESKFDDTFLEEMKVVRAPGVRDTHIHCVFFVLDPARLDANINAAQGISTGVENTRIGKPSRIVGALDEDFDIQVMKTLASKTTVIPVISKADTITTAHMAFLKQKVSRSLKKAGLDPLEALSFDAEDYDDERLDERDEDEDSSAADSEDRASAHSDDSDANRDLATTKRPGNHKRQASAEDAVLESGYVPWSILSPDSYSLEAKDGPVGRRFPWGFADPYNPDHCDFVKLKDAVFGEWRSELREASREVFYERWRTNRLNRRTLPASATNGLPSGPRQSSGGIPIALQSHLKIPTNIDRFEDDNWLAVFICMLLKQVQKSKLK</sequence>
<feature type="compositionally biased region" description="Polar residues" evidence="2">
    <location>
        <begin position="81"/>
        <end position="95"/>
    </location>
</feature>
<evidence type="ECO:0000259" key="3">
    <source>
        <dbReference type="PROSITE" id="PS51719"/>
    </source>
</evidence>
<evidence type="ECO:0000256" key="1">
    <source>
        <dbReference type="RuleBase" id="RU004560"/>
    </source>
</evidence>
<dbReference type="SUPFAM" id="SSF52540">
    <property type="entry name" value="P-loop containing nucleoside triphosphate hydrolases"/>
    <property type="match status" value="1"/>
</dbReference>
<feature type="domain" description="Septin-type G" evidence="3">
    <location>
        <begin position="148"/>
        <end position="503"/>
    </location>
</feature>
<evidence type="ECO:0000256" key="2">
    <source>
        <dbReference type="SAM" id="MobiDB-lite"/>
    </source>
</evidence>
<feature type="region of interest" description="Disordered" evidence="2">
    <location>
        <begin position="1"/>
        <end position="109"/>
    </location>
</feature>
<protein>
    <recommendedName>
        <fullName evidence="3">Septin-type G domain-containing protein</fullName>
    </recommendedName>
</protein>
<dbReference type="OrthoDB" id="5337438at2759"/>
<name>A0A178CY56_9EURO</name>
<feature type="region of interest" description="Disordered" evidence="2">
    <location>
        <begin position="179"/>
        <end position="199"/>
    </location>
</feature>
<evidence type="ECO:0000313" key="5">
    <source>
        <dbReference type="Proteomes" id="UP000185904"/>
    </source>
</evidence>
<accession>A0A178CY56</accession>
<dbReference type="InterPro" id="IPR027417">
    <property type="entry name" value="P-loop_NTPase"/>
</dbReference>
<dbReference type="Proteomes" id="UP000185904">
    <property type="component" value="Unassembled WGS sequence"/>
</dbReference>
<keyword evidence="5" id="KW-1185">Reference proteome</keyword>
<dbReference type="GO" id="GO:0005525">
    <property type="term" value="F:GTP binding"/>
    <property type="evidence" value="ECO:0007669"/>
    <property type="project" value="UniProtKB-KW"/>
</dbReference>
<dbReference type="GeneID" id="34589835"/>
<feature type="compositionally biased region" description="Low complexity" evidence="2">
    <location>
        <begin position="11"/>
        <end position="25"/>
    </location>
</feature>
<proteinExistence type="inferred from homology"/>
<dbReference type="PROSITE" id="PS51719">
    <property type="entry name" value="G_SEPTIN"/>
    <property type="match status" value="1"/>
</dbReference>
<evidence type="ECO:0000313" key="4">
    <source>
        <dbReference type="EMBL" id="OAL34367.1"/>
    </source>
</evidence>
<comment type="caution">
    <text evidence="4">The sequence shown here is derived from an EMBL/GenBank/DDBJ whole genome shotgun (WGS) entry which is preliminary data.</text>
</comment>
<feature type="region of interest" description="Disordered" evidence="2">
    <location>
        <begin position="368"/>
        <end position="423"/>
    </location>
</feature>
<dbReference type="InterPro" id="IPR030379">
    <property type="entry name" value="G_SEPTIN_dom"/>
</dbReference>
<keyword evidence="1" id="KW-0342">GTP-binding</keyword>
<organism evidence="4 5">
    <name type="scientific">Fonsecaea nubica</name>
    <dbReference type="NCBI Taxonomy" id="856822"/>
    <lineage>
        <taxon>Eukaryota</taxon>
        <taxon>Fungi</taxon>
        <taxon>Dikarya</taxon>
        <taxon>Ascomycota</taxon>
        <taxon>Pezizomycotina</taxon>
        <taxon>Eurotiomycetes</taxon>
        <taxon>Chaetothyriomycetidae</taxon>
        <taxon>Chaetothyriales</taxon>
        <taxon>Herpotrichiellaceae</taxon>
        <taxon>Fonsecaea</taxon>
    </lineage>
</organism>
<reference evidence="4 5" key="1">
    <citation type="submission" date="2016-03" db="EMBL/GenBank/DDBJ databases">
        <title>The draft genome sequence of Fonsecaea nubica causative agent of cutaneous subcutaneous infection in human host.</title>
        <authorList>
            <person name="Costa F."/>
            <person name="Sybren D.H."/>
            <person name="Raittz R.T."/>
            <person name="Weiss V.A."/>
            <person name="Leao A.C."/>
            <person name="Gomes R."/>
            <person name="De Souza E.M."/>
            <person name="Pedrosa F.O."/>
            <person name="Steffens M.B."/>
            <person name="Bombassaro A."/>
            <person name="Tadra-Sfeir M.Z."/>
            <person name="Moreno L.F."/>
            <person name="Najafzadeh M.J."/>
            <person name="Felipe M.S."/>
            <person name="Teixeira M."/>
            <person name="Sun J."/>
            <person name="Xi L."/>
            <person name="Castro M.A."/>
            <person name="Vicente V.A."/>
        </authorList>
    </citation>
    <scope>NUCLEOTIDE SEQUENCE [LARGE SCALE GENOMIC DNA]</scope>
    <source>
        <strain evidence="4 5">CBS 269.64</strain>
    </source>
</reference>
<dbReference type="Pfam" id="PF00735">
    <property type="entry name" value="Septin"/>
    <property type="match status" value="3"/>
</dbReference>
<comment type="similarity">
    <text evidence="1">Belongs to the TRAFAC class TrmE-Era-EngA-EngB-Septin-like GTPase superfamily. Septin GTPase family.</text>
</comment>